<gene>
    <name evidence="1" type="ORF">K040078D81_39930</name>
</gene>
<organism evidence="1 2">
    <name type="scientific">Blautia hominis</name>
    <dbReference type="NCBI Taxonomy" id="2025493"/>
    <lineage>
        <taxon>Bacteria</taxon>
        <taxon>Bacillati</taxon>
        <taxon>Bacillota</taxon>
        <taxon>Clostridia</taxon>
        <taxon>Lachnospirales</taxon>
        <taxon>Lachnospiraceae</taxon>
        <taxon>Blautia</taxon>
    </lineage>
</organism>
<dbReference type="EMBL" id="BAABYW010000001">
    <property type="protein sequence ID" value="GAA6409876.1"/>
    <property type="molecule type" value="Genomic_DNA"/>
</dbReference>
<proteinExistence type="predicted"/>
<protein>
    <submittedName>
        <fullName evidence="1">AAA family ATPase</fullName>
    </submittedName>
</protein>
<comment type="caution">
    <text evidence="1">The sequence shown here is derived from an EMBL/GenBank/DDBJ whole genome shotgun (WGS) entry which is preliminary data.</text>
</comment>
<keyword evidence="2" id="KW-1185">Reference proteome</keyword>
<reference evidence="1 2" key="1">
    <citation type="submission" date="2024-04" db="EMBL/GenBank/DDBJ databases">
        <title>Defined microbial consortia suppress multidrug-resistant proinflammatory Enterobacteriaceae via ecological control.</title>
        <authorList>
            <person name="Furuichi M."/>
            <person name="Kawaguchi T."/>
            <person name="Pust M."/>
            <person name="Yasuma K."/>
            <person name="Plichta D."/>
            <person name="Hasegawa N."/>
            <person name="Ohya T."/>
            <person name="Bhattarai S."/>
            <person name="Sasajima S."/>
            <person name="Aoto Y."/>
            <person name="Tuganbaev T."/>
            <person name="Yaginuma M."/>
            <person name="Ueda M."/>
            <person name="Okahashi N."/>
            <person name="Amafuji K."/>
            <person name="Kiridooshi Y."/>
            <person name="Sugita K."/>
            <person name="Strazar M."/>
            <person name="Skelly A."/>
            <person name="Suda W."/>
            <person name="Hattori M."/>
            <person name="Nakamoto N."/>
            <person name="Caballero S."/>
            <person name="Norman J."/>
            <person name="Olle B."/>
            <person name="Tanoue T."/>
            <person name="Arita M."/>
            <person name="Bucci V."/>
            <person name="Atarashi K."/>
            <person name="Xavier R."/>
            <person name="Honda K."/>
        </authorList>
    </citation>
    <scope>NUCLEOTIDE SEQUENCE [LARGE SCALE GENOMIC DNA]</scope>
    <source>
        <strain evidence="2">k04-0078-D8-1</strain>
    </source>
</reference>
<evidence type="ECO:0000313" key="1">
    <source>
        <dbReference type="EMBL" id="GAA6409876.1"/>
    </source>
</evidence>
<name>A0ABQ0BEI8_9FIRM</name>
<dbReference type="RefSeq" id="WP_390407939.1">
    <property type="nucleotide sequence ID" value="NZ_BAABYW010000001.1"/>
</dbReference>
<dbReference type="Proteomes" id="UP001600943">
    <property type="component" value="Unassembled WGS sequence"/>
</dbReference>
<evidence type="ECO:0000313" key="2">
    <source>
        <dbReference type="Proteomes" id="UP001600943"/>
    </source>
</evidence>
<sequence>MGIPVLILGESGSGKSRSMKNFLSDEVMVLNVAGKPFPFRGGLPKVENATYGMIKLELDKHEYKKYVIDDSQYLLAFEMFDRAKETGYGKFTDIAIHFKGLIQYVIRDMPDDTVVYFLHHTDVLDGGKVKAKTVGKMLDNQITIEGLFSIVLLCETDGNNHKFITQSDGFTTAKSPEEMFPMEIENDLKLVDDAIRKYWEI</sequence>
<accession>A0ABQ0BEI8</accession>